<evidence type="ECO:0000256" key="1">
    <source>
        <dbReference type="SAM" id="MobiDB-lite"/>
    </source>
</evidence>
<feature type="region of interest" description="Disordered" evidence="1">
    <location>
        <begin position="28"/>
        <end position="56"/>
    </location>
</feature>
<dbReference type="Proteomes" id="UP000054279">
    <property type="component" value="Unassembled WGS sequence"/>
</dbReference>
<evidence type="ECO:0000313" key="3">
    <source>
        <dbReference type="EMBL" id="KIJ30087.1"/>
    </source>
</evidence>
<dbReference type="InterPro" id="IPR009057">
    <property type="entry name" value="Homeodomain-like_sf"/>
</dbReference>
<dbReference type="InterPro" id="IPR007889">
    <property type="entry name" value="HTH_Psq"/>
</dbReference>
<dbReference type="GO" id="GO:0003677">
    <property type="term" value="F:DNA binding"/>
    <property type="evidence" value="ECO:0007669"/>
    <property type="project" value="InterPro"/>
</dbReference>
<dbReference type="Pfam" id="PF05225">
    <property type="entry name" value="HTH_psq"/>
    <property type="match status" value="1"/>
</dbReference>
<protein>
    <recommendedName>
        <fullName evidence="2">HTH psq-type domain-containing protein</fullName>
    </recommendedName>
</protein>
<dbReference type="SUPFAM" id="SSF46689">
    <property type="entry name" value="Homeodomain-like"/>
    <property type="match status" value="1"/>
</dbReference>
<evidence type="ECO:0000259" key="2">
    <source>
        <dbReference type="Pfam" id="PF05225"/>
    </source>
</evidence>
<name>A0A0C9UMN6_SPHS4</name>
<dbReference type="AlphaFoldDB" id="A0A0C9UMN6"/>
<feature type="domain" description="HTH psq-type" evidence="2">
    <location>
        <begin position="64"/>
        <end position="102"/>
    </location>
</feature>
<dbReference type="EMBL" id="KN837269">
    <property type="protein sequence ID" value="KIJ30087.1"/>
    <property type="molecule type" value="Genomic_DNA"/>
</dbReference>
<dbReference type="HOGENOM" id="CLU_1636480_0_0_1"/>
<proteinExistence type="predicted"/>
<dbReference type="Gene3D" id="1.10.10.60">
    <property type="entry name" value="Homeodomain-like"/>
    <property type="match status" value="1"/>
</dbReference>
<gene>
    <name evidence="3" type="ORF">M422DRAFT_268444</name>
</gene>
<organism evidence="3 4">
    <name type="scientific">Sphaerobolus stellatus (strain SS14)</name>
    <dbReference type="NCBI Taxonomy" id="990650"/>
    <lineage>
        <taxon>Eukaryota</taxon>
        <taxon>Fungi</taxon>
        <taxon>Dikarya</taxon>
        <taxon>Basidiomycota</taxon>
        <taxon>Agaricomycotina</taxon>
        <taxon>Agaricomycetes</taxon>
        <taxon>Phallomycetidae</taxon>
        <taxon>Geastrales</taxon>
        <taxon>Sphaerobolaceae</taxon>
        <taxon>Sphaerobolus</taxon>
    </lineage>
</organism>
<sequence>MQSAACPTHKRKASDAISNENRYSINSQTTKKAHKNTQEHTLGDTTTRLTNTGSSGSDVKEAVIEQALNAIQLGQVPSTNAAATLYGISYSTLYHCVHGGVSCEEAHHGDRLLTPPQESTLVEWAVKSGLQAAGWTHLQLGQKVSDISGKKPASKWVQWFIN</sequence>
<keyword evidence="4" id="KW-1185">Reference proteome</keyword>
<accession>A0A0C9UMN6</accession>
<evidence type="ECO:0000313" key="4">
    <source>
        <dbReference type="Proteomes" id="UP000054279"/>
    </source>
</evidence>
<feature type="compositionally biased region" description="Low complexity" evidence="1">
    <location>
        <begin position="43"/>
        <end position="56"/>
    </location>
</feature>
<reference evidence="3 4" key="1">
    <citation type="submission" date="2014-06" db="EMBL/GenBank/DDBJ databases">
        <title>Evolutionary Origins and Diversification of the Mycorrhizal Mutualists.</title>
        <authorList>
            <consortium name="DOE Joint Genome Institute"/>
            <consortium name="Mycorrhizal Genomics Consortium"/>
            <person name="Kohler A."/>
            <person name="Kuo A."/>
            <person name="Nagy L.G."/>
            <person name="Floudas D."/>
            <person name="Copeland A."/>
            <person name="Barry K.W."/>
            <person name="Cichocki N."/>
            <person name="Veneault-Fourrey C."/>
            <person name="LaButti K."/>
            <person name="Lindquist E.A."/>
            <person name="Lipzen A."/>
            <person name="Lundell T."/>
            <person name="Morin E."/>
            <person name="Murat C."/>
            <person name="Riley R."/>
            <person name="Ohm R."/>
            <person name="Sun H."/>
            <person name="Tunlid A."/>
            <person name="Henrissat B."/>
            <person name="Grigoriev I.V."/>
            <person name="Hibbett D.S."/>
            <person name="Martin F."/>
        </authorList>
    </citation>
    <scope>NUCLEOTIDE SEQUENCE [LARGE SCALE GENOMIC DNA]</scope>
    <source>
        <strain evidence="3 4">SS14</strain>
    </source>
</reference>